<sequence>MPAIDDEEAVGCEPVVGYQPAVGCQPTVGCQPVSSLAADARRSWIPHHTSYLRLMKSFRVRYSVDFVILSTTAIDYRTERC</sequence>
<keyword evidence="2" id="KW-1185">Reference proteome</keyword>
<evidence type="ECO:0000313" key="1">
    <source>
        <dbReference type="EMBL" id="PUU72141.1"/>
    </source>
</evidence>
<organism evidence="1 2">
    <name type="scientific">Tuber borchii</name>
    <name type="common">White truffle</name>
    <dbReference type="NCBI Taxonomy" id="42251"/>
    <lineage>
        <taxon>Eukaryota</taxon>
        <taxon>Fungi</taxon>
        <taxon>Dikarya</taxon>
        <taxon>Ascomycota</taxon>
        <taxon>Pezizomycotina</taxon>
        <taxon>Pezizomycetes</taxon>
        <taxon>Pezizales</taxon>
        <taxon>Tuberaceae</taxon>
        <taxon>Tuber</taxon>
    </lineage>
</organism>
<reference evidence="1 2" key="1">
    <citation type="submission" date="2017-04" db="EMBL/GenBank/DDBJ databases">
        <title>Draft genome sequence of Tuber borchii Vittad., a whitish edible truffle.</title>
        <authorList>
            <consortium name="DOE Joint Genome Institute"/>
            <person name="Murat C."/>
            <person name="Kuo A."/>
            <person name="Barry K.W."/>
            <person name="Clum A."/>
            <person name="Dockter R.B."/>
            <person name="Fauchery L."/>
            <person name="Iotti M."/>
            <person name="Kohler A."/>
            <person name="Labutti K."/>
            <person name="Lindquist E.A."/>
            <person name="Lipzen A."/>
            <person name="Ohm R.A."/>
            <person name="Wang M."/>
            <person name="Grigoriev I.V."/>
            <person name="Zambonelli A."/>
            <person name="Martin F.M."/>
        </authorList>
    </citation>
    <scope>NUCLEOTIDE SEQUENCE [LARGE SCALE GENOMIC DNA]</scope>
    <source>
        <strain evidence="1 2">Tbo3840</strain>
    </source>
</reference>
<comment type="caution">
    <text evidence="1">The sequence shown here is derived from an EMBL/GenBank/DDBJ whole genome shotgun (WGS) entry which is preliminary data.</text>
</comment>
<accession>A0A2T6Z9G7</accession>
<dbReference type="Proteomes" id="UP000244722">
    <property type="component" value="Unassembled WGS sequence"/>
</dbReference>
<protein>
    <submittedName>
        <fullName evidence="1">Uncharacterized protein</fullName>
    </submittedName>
</protein>
<dbReference type="EMBL" id="NESQ01000759">
    <property type="protein sequence ID" value="PUU72141.1"/>
    <property type="molecule type" value="Genomic_DNA"/>
</dbReference>
<name>A0A2T6Z9G7_TUBBO</name>
<evidence type="ECO:0000313" key="2">
    <source>
        <dbReference type="Proteomes" id="UP000244722"/>
    </source>
</evidence>
<gene>
    <name evidence="1" type="ORF">B9Z19DRAFT_1098004</name>
</gene>
<proteinExistence type="predicted"/>
<dbReference type="AlphaFoldDB" id="A0A2T6Z9G7"/>